<organism evidence="6">
    <name type="scientific">Lentimicrobium saccharophilum</name>
    <dbReference type="NCBI Taxonomy" id="1678841"/>
    <lineage>
        <taxon>Bacteria</taxon>
        <taxon>Pseudomonadati</taxon>
        <taxon>Bacteroidota</taxon>
        <taxon>Bacteroidia</taxon>
        <taxon>Bacteroidales</taxon>
        <taxon>Lentimicrobiaceae</taxon>
        <taxon>Lentimicrobium</taxon>
    </lineage>
</organism>
<dbReference type="STRING" id="1678841.TBC1_111655"/>
<dbReference type="InterPro" id="IPR036922">
    <property type="entry name" value="Rieske_2Fe-2S_sf"/>
</dbReference>
<dbReference type="AlphaFoldDB" id="A0A0S7C0D0"/>
<evidence type="ECO:0000313" key="6">
    <source>
        <dbReference type="EMBL" id="GAP43502.1"/>
    </source>
</evidence>
<name>A0A0S7C0D0_9BACT</name>
<evidence type="ECO:0000256" key="1">
    <source>
        <dbReference type="ARBA" id="ARBA00022714"/>
    </source>
</evidence>
<dbReference type="GO" id="GO:0046872">
    <property type="term" value="F:metal ion binding"/>
    <property type="evidence" value="ECO:0007669"/>
    <property type="project" value="UniProtKB-KW"/>
</dbReference>
<dbReference type="Proteomes" id="UP000053091">
    <property type="component" value="Unassembled WGS sequence"/>
</dbReference>
<keyword evidence="2" id="KW-0479">Metal-binding</keyword>
<reference evidence="6" key="1">
    <citation type="journal article" date="2015" name="Genome Announc.">
        <title>Draft Genome Sequence of Bacteroidales Strain TBC1, a Novel Isolate from a Methanogenic Wastewater Treatment System.</title>
        <authorList>
            <person name="Tourlousse D.M."/>
            <person name="Matsuura N."/>
            <person name="Sun L."/>
            <person name="Toyonaga M."/>
            <person name="Kuroda K."/>
            <person name="Ohashi A."/>
            <person name="Cruz R."/>
            <person name="Yamaguchi T."/>
            <person name="Sekiguchi Y."/>
        </authorList>
    </citation>
    <scope>NUCLEOTIDE SEQUENCE [LARGE SCALE GENOMIC DNA]</scope>
    <source>
        <strain evidence="6">TBC1</strain>
    </source>
</reference>
<sequence length="165" mass="18468">MASSLKRVLQNINFTAPLLQYANSSEVKKVLIISAMLTATLLLGSCDKENERDEIPYVYVNFVVYPNTLDFIPVGDYAYFSGGYKGIIIYRQLSDDFKVYERACPHDPLVENARVFVEESGIIAIDTVCGSRFLLTDGSPVEGPATIGLKQYRTRYDGFSLQVMN</sequence>
<keyword evidence="4" id="KW-0411">Iron-sulfur</keyword>
<evidence type="ECO:0000259" key="5">
    <source>
        <dbReference type="PROSITE" id="PS51296"/>
    </source>
</evidence>
<proteinExistence type="predicted"/>
<dbReference type="Gene3D" id="2.102.10.10">
    <property type="entry name" value="Rieske [2Fe-2S] iron-sulphur domain"/>
    <property type="match status" value="1"/>
</dbReference>
<keyword evidence="7" id="KW-1185">Reference proteome</keyword>
<dbReference type="EMBL" id="DF968182">
    <property type="protein sequence ID" value="GAP43502.1"/>
    <property type="molecule type" value="Genomic_DNA"/>
</dbReference>
<protein>
    <submittedName>
        <fullName evidence="6">Ferredoxin subunit of nitrite reductase</fullName>
    </submittedName>
</protein>
<dbReference type="SUPFAM" id="SSF50022">
    <property type="entry name" value="ISP domain"/>
    <property type="match status" value="1"/>
</dbReference>
<accession>A0A0S7C0D0</accession>
<dbReference type="GO" id="GO:0051537">
    <property type="term" value="F:2 iron, 2 sulfur cluster binding"/>
    <property type="evidence" value="ECO:0007669"/>
    <property type="project" value="UniProtKB-KW"/>
</dbReference>
<evidence type="ECO:0000256" key="2">
    <source>
        <dbReference type="ARBA" id="ARBA00022723"/>
    </source>
</evidence>
<keyword evidence="1" id="KW-0001">2Fe-2S</keyword>
<gene>
    <name evidence="6" type="ORF">TBC1_111655</name>
</gene>
<dbReference type="InterPro" id="IPR017941">
    <property type="entry name" value="Rieske_2Fe-2S"/>
</dbReference>
<evidence type="ECO:0000256" key="3">
    <source>
        <dbReference type="ARBA" id="ARBA00023004"/>
    </source>
</evidence>
<dbReference type="PROSITE" id="PS51296">
    <property type="entry name" value="RIESKE"/>
    <property type="match status" value="1"/>
</dbReference>
<dbReference type="CDD" id="cd03467">
    <property type="entry name" value="Rieske"/>
    <property type="match status" value="1"/>
</dbReference>
<evidence type="ECO:0000313" key="7">
    <source>
        <dbReference type="Proteomes" id="UP000053091"/>
    </source>
</evidence>
<feature type="domain" description="Rieske" evidence="5">
    <location>
        <begin position="64"/>
        <end position="163"/>
    </location>
</feature>
<keyword evidence="3" id="KW-0408">Iron</keyword>
<evidence type="ECO:0000256" key="4">
    <source>
        <dbReference type="ARBA" id="ARBA00023014"/>
    </source>
</evidence>